<gene>
    <name evidence="6" type="ORF">ACE41H_00100</name>
</gene>
<dbReference type="InterPro" id="IPR009057">
    <property type="entry name" value="Homeodomain-like_sf"/>
</dbReference>
<evidence type="ECO:0000313" key="7">
    <source>
        <dbReference type="Proteomes" id="UP001580346"/>
    </source>
</evidence>
<dbReference type="PANTHER" id="PTHR30055">
    <property type="entry name" value="HTH-TYPE TRANSCRIPTIONAL REGULATOR RUTR"/>
    <property type="match status" value="1"/>
</dbReference>
<evidence type="ECO:0000313" key="6">
    <source>
        <dbReference type="EMBL" id="MFB5265190.1"/>
    </source>
</evidence>
<protein>
    <submittedName>
        <fullName evidence="6">TetR/AcrR family transcriptional regulator</fullName>
    </submittedName>
</protein>
<evidence type="ECO:0000256" key="2">
    <source>
        <dbReference type="ARBA" id="ARBA00023125"/>
    </source>
</evidence>
<dbReference type="InterPro" id="IPR050109">
    <property type="entry name" value="HTH-type_TetR-like_transc_reg"/>
</dbReference>
<dbReference type="PRINTS" id="PR00455">
    <property type="entry name" value="HTHTETR"/>
</dbReference>
<accession>A0ABV5AM23</accession>
<evidence type="ECO:0000259" key="5">
    <source>
        <dbReference type="PROSITE" id="PS50977"/>
    </source>
</evidence>
<name>A0ABV5AM23_9BACL</name>
<evidence type="ECO:0000256" key="1">
    <source>
        <dbReference type="ARBA" id="ARBA00023015"/>
    </source>
</evidence>
<evidence type="ECO:0000256" key="4">
    <source>
        <dbReference type="PROSITE-ProRule" id="PRU00335"/>
    </source>
</evidence>
<dbReference type="InterPro" id="IPR025996">
    <property type="entry name" value="MT1864/Rv1816-like_C"/>
</dbReference>
<keyword evidence="2 4" id="KW-0238">DNA-binding</keyword>
<dbReference type="PROSITE" id="PS50977">
    <property type="entry name" value="HTH_TETR_2"/>
    <property type="match status" value="1"/>
</dbReference>
<dbReference type="SUPFAM" id="SSF48498">
    <property type="entry name" value="Tetracyclin repressor-like, C-terminal domain"/>
    <property type="match status" value="1"/>
</dbReference>
<dbReference type="EMBL" id="JBHHMI010000001">
    <property type="protein sequence ID" value="MFB5265190.1"/>
    <property type="molecule type" value="Genomic_DNA"/>
</dbReference>
<dbReference type="Proteomes" id="UP001580346">
    <property type="component" value="Unassembled WGS sequence"/>
</dbReference>
<comment type="caution">
    <text evidence="6">The sequence shown here is derived from an EMBL/GenBank/DDBJ whole genome shotgun (WGS) entry which is preliminary data.</text>
</comment>
<proteinExistence type="predicted"/>
<dbReference type="InterPro" id="IPR001647">
    <property type="entry name" value="HTH_TetR"/>
</dbReference>
<keyword evidence="1" id="KW-0805">Transcription regulation</keyword>
<sequence length="204" mass="23577">MKHIKRRERESHEIRRKIIEAARDLFLSHGYGEVSMRKIADRIEYSPTTIYHYFENKEAVVRELLEEGYALFLQALQQREQEARAEGLHAMDVLKTVCKSYILFGLEHPGYYNILFTTNLEGASSIAIIENDRSKGFEMLGVGIRKAVDEGYLTITDERLTAQSIWSMLHGLTSLLLSFYGPDMESRDELISFTIETFFRGLGR</sequence>
<dbReference type="PANTHER" id="PTHR30055:SF212">
    <property type="entry name" value="TETR-FAMILY FAMILY TRANSCRIPTIONAL REGULATOR"/>
    <property type="match status" value="1"/>
</dbReference>
<evidence type="ECO:0000256" key="3">
    <source>
        <dbReference type="ARBA" id="ARBA00023163"/>
    </source>
</evidence>
<organism evidence="6 7">
    <name type="scientific">Paenibacillus enshidis</name>
    <dbReference type="NCBI Taxonomy" id="1458439"/>
    <lineage>
        <taxon>Bacteria</taxon>
        <taxon>Bacillati</taxon>
        <taxon>Bacillota</taxon>
        <taxon>Bacilli</taxon>
        <taxon>Bacillales</taxon>
        <taxon>Paenibacillaceae</taxon>
        <taxon>Paenibacillus</taxon>
    </lineage>
</organism>
<dbReference type="SUPFAM" id="SSF46689">
    <property type="entry name" value="Homeodomain-like"/>
    <property type="match status" value="1"/>
</dbReference>
<dbReference type="RefSeq" id="WP_375352383.1">
    <property type="nucleotide sequence ID" value="NZ_JBHHMI010000001.1"/>
</dbReference>
<keyword evidence="7" id="KW-1185">Reference proteome</keyword>
<keyword evidence="3" id="KW-0804">Transcription</keyword>
<dbReference type="Gene3D" id="1.10.357.10">
    <property type="entry name" value="Tetracycline Repressor, domain 2"/>
    <property type="match status" value="1"/>
</dbReference>
<dbReference type="Pfam" id="PF00440">
    <property type="entry name" value="TetR_N"/>
    <property type="match status" value="1"/>
</dbReference>
<dbReference type="InterPro" id="IPR036271">
    <property type="entry name" value="Tet_transcr_reg_TetR-rel_C_sf"/>
</dbReference>
<feature type="domain" description="HTH tetR-type" evidence="5">
    <location>
        <begin position="12"/>
        <end position="72"/>
    </location>
</feature>
<feature type="DNA-binding region" description="H-T-H motif" evidence="4">
    <location>
        <begin position="35"/>
        <end position="54"/>
    </location>
</feature>
<dbReference type="Pfam" id="PF13305">
    <property type="entry name" value="TetR_C_33"/>
    <property type="match status" value="1"/>
</dbReference>
<reference evidence="6 7" key="1">
    <citation type="submission" date="2024-09" db="EMBL/GenBank/DDBJ databases">
        <title>Paenibacillus zeirhizospherea sp. nov., isolated from surface of the maize (Zea mays) roots in a horticulture field, Hungary.</title>
        <authorList>
            <person name="Marton D."/>
            <person name="Farkas M."/>
            <person name="Bedics A."/>
            <person name="Toth E."/>
            <person name="Tancsics A."/>
            <person name="Boka K."/>
            <person name="Maroti G."/>
            <person name="Kriszt B."/>
            <person name="Cserhati M."/>
        </authorList>
    </citation>
    <scope>NUCLEOTIDE SEQUENCE [LARGE SCALE GENOMIC DNA]</scope>
    <source>
        <strain evidence="6 7">KCTC 33519</strain>
    </source>
</reference>